<reference evidence="1 2" key="1">
    <citation type="journal article" date="2021" name="Commun. Biol.">
        <title>Genomic insights into the host specific adaptation of the Pneumocystis genus.</title>
        <authorList>
            <person name="Cisse O.H."/>
            <person name="Ma L."/>
            <person name="Dekker J.P."/>
            <person name="Khil P.P."/>
            <person name="Youn J.-H."/>
            <person name="Brenchley J.M."/>
            <person name="Blair R."/>
            <person name="Pahar B."/>
            <person name="Chabe M."/>
            <person name="Van Rompay K.K.A."/>
            <person name="Keesler R."/>
            <person name="Sukura A."/>
            <person name="Hirsch V."/>
            <person name="Kutty G."/>
            <person name="Liu Y."/>
            <person name="Peng L."/>
            <person name="Chen J."/>
            <person name="Song J."/>
            <person name="Weissenbacher-Lang C."/>
            <person name="Xu J."/>
            <person name="Upham N.S."/>
            <person name="Stajich J.E."/>
            <person name="Cuomo C.A."/>
            <person name="Cushion M.T."/>
            <person name="Kovacs J.A."/>
        </authorList>
    </citation>
    <scope>NUCLEOTIDE SEQUENCE [LARGE SCALE GENOMIC DNA]</scope>
    <source>
        <strain evidence="1 2">RABM</strain>
    </source>
</reference>
<evidence type="ECO:0000313" key="2">
    <source>
        <dbReference type="Proteomes" id="UP000768646"/>
    </source>
</evidence>
<sequence length="68" mass="7674">MLTLGSIDSLENRRDESVSLSVRRRAPLKKKPSRRMSDVMLNDVKCEQCGKGYKHIGCLSKHSAKKTV</sequence>
<organism evidence="1 2">
    <name type="scientific">Pneumocystis oryctolagi</name>
    <dbReference type="NCBI Taxonomy" id="42067"/>
    <lineage>
        <taxon>Eukaryota</taxon>
        <taxon>Fungi</taxon>
        <taxon>Dikarya</taxon>
        <taxon>Ascomycota</taxon>
        <taxon>Taphrinomycotina</taxon>
        <taxon>Pneumocystomycetes</taxon>
        <taxon>Pneumocystaceae</taxon>
        <taxon>Pneumocystis</taxon>
    </lineage>
</organism>
<protein>
    <submittedName>
        <fullName evidence="1">Uncharacterized protein</fullName>
    </submittedName>
</protein>
<gene>
    <name evidence="1" type="ORF">PORY_000256</name>
</gene>
<keyword evidence="2" id="KW-1185">Reference proteome</keyword>
<accession>A0ACB7CF85</accession>
<name>A0ACB7CF85_9ASCO</name>
<comment type="caution">
    <text evidence="1">The sequence shown here is derived from an EMBL/GenBank/DDBJ whole genome shotgun (WGS) entry which is preliminary data.</text>
</comment>
<proteinExistence type="predicted"/>
<dbReference type="Proteomes" id="UP000768646">
    <property type="component" value="Unassembled WGS sequence"/>
</dbReference>
<evidence type="ECO:0000313" key="1">
    <source>
        <dbReference type="EMBL" id="KAG4306268.1"/>
    </source>
</evidence>
<dbReference type="EMBL" id="JABTEG010000001">
    <property type="protein sequence ID" value="KAG4306268.1"/>
    <property type="molecule type" value="Genomic_DNA"/>
</dbReference>